<evidence type="ECO:0008006" key="4">
    <source>
        <dbReference type="Google" id="ProtNLM"/>
    </source>
</evidence>
<evidence type="ECO:0000313" key="3">
    <source>
        <dbReference type="Proteomes" id="UP001617907"/>
    </source>
</evidence>
<dbReference type="RefSeq" id="WP_350892212.1">
    <property type="nucleotide sequence ID" value="NZ_JBEOTR010000035.1"/>
</dbReference>
<dbReference type="SUPFAM" id="SSF55729">
    <property type="entry name" value="Acyl-CoA N-acyltransferases (Nat)"/>
    <property type="match status" value="1"/>
</dbReference>
<sequence>MGLAEYEEGDERGSADLAVAAAEGLHRRGVCTLLVEHLASAARADGMTPFRVDALSENREAMRLLRSGEASHPSSRRTRDASPSHGDRPVLVGAVTGRGLRPHRTRASPVANS</sequence>
<evidence type="ECO:0000256" key="1">
    <source>
        <dbReference type="SAM" id="MobiDB-lite"/>
    </source>
</evidence>
<feature type="compositionally biased region" description="Basic and acidic residues" evidence="1">
    <location>
        <begin position="77"/>
        <end position="88"/>
    </location>
</feature>
<name>A0ABW8HKT4_9ACTN</name>
<reference evidence="2 3" key="1">
    <citation type="submission" date="2024-10" db="EMBL/GenBank/DDBJ databases">
        <title>The Natural Products Discovery Center: Release of the First 8490 Sequenced Strains for Exploring Actinobacteria Biosynthetic Diversity.</title>
        <authorList>
            <person name="Kalkreuter E."/>
            <person name="Kautsar S.A."/>
            <person name="Yang D."/>
            <person name="Bader C.D."/>
            <person name="Teijaro C.N."/>
            <person name="Fluegel L."/>
            <person name="Davis C.M."/>
            <person name="Simpson J.R."/>
            <person name="Lauterbach L."/>
            <person name="Steele A.D."/>
            <person name="Gui C."/>
            <person name="Meng S."/>
            <person name="Li G."/>
            <person name="Viehrig K."/>
            <person name="Ye F."/>
            <person name="Su P."/>
            <person name="Kiefer A.F."/>
            <person name="Nichols A."/>
            <person name="Cepeda A.J."/>
            <person name="Yan W."/>
            <person name="Fan B."/>
            <person name="Jiang Y."/>
            <person name="Adhikari A."/>
            <person name="Zheng C.-J."/>
            <person name="Schuster L."/>
            <person name="Cowan T.M."/>
            <person name="Smanski M.J."/>
            <person name="Chevrette M.G."/>
            <person name="De Carvalho L.P.S."/>
            <person name="Shen B."/>
        </authorList>
    </citation>
    <scope>NUCLEOTIDE SEQUENCE [LARGE SCALE GENOMIC DNA]</scope>
    <source>
        <strain evidence="2 3">NPDC093086</strain>
    </source>
</reference>
<evidence type="ECO:0000313" key="2">
    <source>
        <dbReference type="EMBL" id="MFJ6041361.1"/>
    </source>
</evidence>
<gene>
    <name evidence="2" type="ORF">ACIQFM_34550</name>
</gene>
<organism evidence="2 3">
    <name type="scientific">Streptomyces ardesiacus</name>
    <dbReference type="NCBI Taxonomy" id="285564"/>
    <lineage>
        <taxon>Bacteria</taxon>
        <taxon>Bacillati</taxon>
        <taxon>Actinomycetota</taxon>
        <taxon>Actinomycetes</taxon>
        <taxon>Kitasatosporales</taxon>
        <taxon>Streptomycetaceae</taxon>
        <taxon>Streptomyces</taxon>
    </lineage>
</organism>
<accession>A0ABW8HKT4</accession>
<dbReference type="EMBL" id="JBIVPC010000026">
    <property type="protein sequence ID" value="MFJ6041361.1"/>
    <property type="molecule type" value="Genomic_DNA"/>
</dbReference>
<keyword evidence="3" id="KW-1185">Reference proteome</keyword>
<comment type="caution">
    <text evidence="2">The sequence shown here is derived from an EMBL/GenBank/DDBJ whole genome shotgun (WGS) entry which is preliminary data.</text>
</comment>
<proteinExistence type="predicted"/>
<protein>
    <recommendedName>
        <fullName evidence="4">N-acetyltransferase domain-containing protein</fullName>
    </recommendedName>
</protein>
<dbReference type="Gene3D" id="3.40.630.30">
    <property type="match status" value="1"/>
</dbReference>
<dbReference type="InterPro" id="IPR016181">
    <property type="entry name" value="Acyl_CoA_acyltransferase"/>
</dbReference>
<feature type="region of interest" description="Disordered" evidence="1">
    <location>
        <begin position="65"/>
        <end position="113"/>
    </location>
</feature>
<dbReference type="Proteomes" id="UP001617907">
    <property type="component" value="Unassembled WGS sequence"/>
</dbReference>